<dbReference type="EMBL" id="BDQA01000476">
    <property type="protein sequence ID" value="GBH21952.1"/>
    <property type="molecule type" value="Genomic_RNA"/>
</dbReference>
<comment type="caution">
    <text evidence="1">The sequence shown here is derived from an EMBL/GenBank/DDBJ whole genome shotgun (WGS) entry which is preliminary data.</text>
</comment>
<accession>A0A2V0RKC3</accession>
<protein>
    <submittedName>
        <fullName evidence="1">Uncharacterized protein</fullName>
    </submittedName>
</protein>
<sequence length="414" mass="48299">MAEEDAPSEFLDTVRFDRVSAIPADSLAEMHVWDKELCDLFDDEYAPVSLAIDRLMSVPAFIRAPIELDRYYLHMFGENTLGPLPIKYDHELYALLEVMTPYNDDMKFIGRLEVASAKIIKVLRDLKTLDDIKNLPVDFLTLRYIGDHDSENREGYIDDCKMVVPPPDMTKFEAFLRDFSFFYPFLPLICVNLKGHLKHYGNLFAECNASCYGYSTKSILKFDHKITGKLRGRDNFLDISESDPDFCSALEDERYVINMCDVVMDLFFQFKRWYCKARDRISGTKCDLCLVRLFFAKYCMSLYTFDDKMENYTPVGWLPWRIREYRFQFSLGYTHRYAFVIAFCKLFAPKLHEILHVTDYIAHFPFDFDKFGSIVEHATRNFKGIFGEKIPKPVTVVPSIGMTSEAILELMNSR</sequence>
<proteinExistence type="predicted"/>
<name>A0A2V0RKC3_9ZZZZ</name>
<dbReference type="AlphaFoldDB" id="A0A2V0RKC3"/>
<evidence type="ECO:0000313" key="1">
    <source>
        <dbReference type="EMBL" id="GBH21952.1"/>
    </source>
</evidence>
<reference evidence="1" key="1">
    <citation type="submission" date="2017-04" db="EMBL/GenBank/DDBJ databases">
        <title>Unveiling RNA virosphere associated with marine microorganisms.</title>
        <authorList>
            <person name="Urayama S."/>
            <person name="Takaki Y."/>
            <person name="Nishi S."/>
            <person name="Yoshida Y."/>
            <person name="Deguchi S."/>
            <person name="Takai K."/>
            <person name="Nunoura T."/>
        </authorList>
    </citation>
    <scope>NUCLEOTIDE SEQUENCE</scope>
</reference>
<organism evidence="1">
    <name type="scientific">viral metagenome</name>
    <dbReference type="NCBI Taxonomy" id="1070528"/>
    <lineage>
        <taxon>unclassified sequences</taxon>
        <taxon>metagenomes</taxon>
        <taxon>organismal metagenomes</taxon>
    </lineage>
</organism>